<protein>
    <submittedName>
        <fullName evidence="1">Uncharacterized protein</fullName>
    </submittedName>
</protein>
<dbReference type="Proteomes" id="UP001195483">
    <property type="component" value="Unassembled WGS sequence"/>
</dbReference>
<accession>A0AAE0S3M6</accession>
<sequence length="121" mass="13626">MDRRRRGDGPGELRSCIHGVSFSPRDHTDVSLVGWGFLFTQRPHGCQSCWLGFPFHPGTPRVSVLLAFDRLLACLGRMHNRNNQYKCKSAQIEVPTCRQGAFSNCLIRKCTLPPKEGIKLS</sequence>
<dbReference type="AlphaFoldDB" id="A0AAE0S3M6"/>
<organism evidence="1 2">
    <name type="scientific">Potamilus streckersoni</name>
    <dbReference type="NCBI Taxonomy" id="2493646"/>
    <lineage>
        <taxon>Eukaryota</taxon>
        <taxon>Metazoa</taxon>
        <taxon>Spiralia</taxon>
        <taxon>Lophotrochozoa</taxon>
        <taxon>Mollusca</taxon>
        <taxon>Bivalvia</taxon>
        <taxon>Autobranchia</taxon>
        <taxon>Heteroconchia</taxon>
        <taxon>Palaeoheterodonta</taxon>
        <taxon>Unionida</taxon>
        <taxon>Unionoidea</taxon>
        <taxon>Unionidae</taxon>
        <taxon>Ambleminae</taxon>
        <taxon>Lampsilini</taxon>
        <taxon>Potamilus</taxon>
    </lineage>
</organism>
<reference evidence="1" key="2">
    <citation type="journal article" date="2021" name="Genome Biol. Evol.">
        <title>Developing a high-quality reference genome for a parasitic bivalve with doubly uniparental inheritance (Bivalvia: Unionida).</title>
        <authorList>
            <person name="Smith C.H."/>
        </authorList>
    </citation>
    <scope>NUCLEOTIDE SEQUENCE</scope>
    <source>
        <strain evidence="1">CHS0354</strain>
        <tissue evidence="1">Mantle</tissue>
    </source>
</reference>
<reference evidence="1" key="1">
    <citation type="journal article" date="2021" name="Genome Biol. Evol.">
        <title>A High-Quality Reference Genome for a Parasitic Bivalve with Doubly Uniparental Inheritance (Bivalvia: Unionida).</title>
        <authorList>
            <person name="Smith C.H."/>
        </authorList>
    </citation>
    <scope>NUCLEOTIDE SEQUENCE</scope>
    <source>
        <strain evidence="1">CHS0354</strain>
    </source>
</reference>
<evidence type="ECO:0000313" key="2">
    <source>
        <dbReference type="Proteomes" id="UP001195483"/>
    </source>
</evidence>
<reference evidence="1" key="3">
    <citation type="submission" date="2023-05" db="EMBL/GenBank/DDBJ databases">
        <authorList>
            <person name="Smith C.H."/>
        </authorList>
    </citation>
    <scope>NUCLEOTIDE SEQUENCE</scope>
    <source>
        <strain evidence="1">CHS0354</strain>
        <tissue evidence="1">Mantle</tissue>
    </source>
</reference>
<gene>
    <name evidence="1" type="ORF">CHS0354_017744</name>
</gene>
<comment type="caution">
    <text evidence="1">The sequence shown here is derived from an EMBL/GenBank/DDBJ whole genome shotgun (WGS) entry which is preliminary data.</text>
</comment>
<keyword evidence="2" id="KW-1185">Reference proteome</keyword>
<dbReference type="EMBL" id="JAEAOA010001099">
    <property type="protein sequence ID" value="KAK3584598.1"/>
    <property type="molecule type" value="Genomic_DNA"/>
</dbReference>
<proteinExistence type="predicted"/>
<evidence type="ECO:0000313" key="1">
    <source>
        <dbReference type="EMBL" id="KAK3584598.1"/>
    </source>
</evidence>
<name>A0AAE0S3M6_9BIVA</name>